<dbReference type="EMBL" id="GL890873">
    <property type="protein sequence ID" value="EGJ33098.1"/>
    <property type="molecule type" value="Genomic_DNA"/>
</dbReference>
<dbReference type="HOGENOM" id="CLU_1164822_0_0_3"/>
<keyword evidence="1" id="KW-0472">Membrane</keyword>
<reference evidence="3" key="1">
    <citation type="journal article" date="2011" name="Proc. Natl. Acad. Sci. U.S.A.">
        <title>Genomic insights into the physiology and ecology of the marine filamentous cyanobacterium Lyngbya majuscula.</title>
        <authorList>
            <person name="Jones A.C."/>
            <person name="Monroe E.A."/>
            <person name="Podell S."/>
            <person name="Hess W.R."/>
            <person name="Klages S."/>
            <person name="Esquenazi E."/>
            <person name="Niessen S."/>
            <person name="Hoover H."/>
            <person name="Rothmann M."/>
            <person name="Lasken R.S."/>
            <person name="Yates J.R.III."/>
            <person name="Reinhardt R."/>
            <person name="Kube M."/>
            <person name="Burkart M.D."/>
            <person name="Allen E.E."/>
            <person name="Dorrestein P.C."/>
            <person name="Gerwick W.H."/>
            <person name="Gerwick L."/>
        </authorList>
    </citation>
    <scope>NUCLEOTIDE SEQUENCE [LARGE SCALE GENOMIC DNA]</scope>
    <source>
        <strain evidence="3">3L</strain>
    </source>
</reference>
<organism evidence="2 3">
    <name type="scientific">Moorena producens 3L</name>
    <dbReference type="NCBI Taxonomy" id="489825"/>
    <lineage>
        <taxon>Bacteria</taxon>
        <taxon>Bacillati</taxon>
        <taxon>Cyanobacteriota</taxon>
        <taxon>Cyanophyceae</taxon>
        <taxon>Coleofasciculales</taxon>
        <taxon>Coleofasciculaceae</taxon>
        <taxon>Moorena</taxon>
    </lineage>
</organism>
<keyword evidence="1" id="KW-0812">Transmembrane</keyword>
<proteinExistence type="predicted"/>
<gene>
    <name evidence="2" type="ORF">LYNGBM3L_54380</name>
</gene>
<dbReference type="AlphaFoldDB" id="F4XQR9"/>
<dbReference type="eggNOG" id="ENOG502ZW02">
    <property type="taxonomic scope" value="Bacteria"/>
</dbReference>
<sequence>MRPSKNVQLFNKDNFVKKILLISFQVFIITQVLMFAIVIQPAMANQFLDNPRNNLELAGAPDQSNGKFFKSLDYIFFRINDDNNSLSDQNKIPGIILELYKKMEFGFNECNVEWGRLQSGVSKKDMIKLATEDNANGFTYNAALKSGYILIGDYPYGCESPPNDWTLYLLLPKIGDAEWNATLFNMAERDINNAKGSIMNTYANIKKQGYQHPENRVRLIKSAQELSNEISSALNGLF</sequence>
<evidence type="ECO:0000313" key="2">
    <source>
        <dbReference type="EMBL" id="EGJ33098.1"/>
    </source>
</evidence>
<accession>F4XQR9</accession>
<keyword evidence="3" id="KW-1185">Reference proteome</keyword>
<feature type="transmembrane region" description="Helical" evidence="1">
    <location>
        <begin position="20"/>
        <end position="43"/>
    </location>
</feature>
<dbReference type="Proteomes" id="UP000003959">
    <property type="component" value="Unassembled WGS sequence"/>
</dbReference>
<keyword evidence="1" id="KW-1133">Transmembrane helix</keyword>
<evidence type="ECO:0000313" key="3">
    <source>
        <dbReference type="Proteomes" id="UP000003959"/>
    </source>
</evidence>
<name>F4XQR9_9CYAN</name>
<protein>
    <submittedName>
        <fullName evidence="2">Uncharacterized protein</fullName>
    </submittedName>
</protein>
<evidence type="ECO:0000256" key="1">
    <source>
        <dbReference type="SAM" id="Phobius"/>
    </source>
</evidence>